<organism evidence="4 5">
    <name type="scientific">Segatella baroniae F0067</name>
    <dbReference type="NCBI Taxonomy" id="1115809"/>
    <lineage>
        <taxon>Bacteria</taxon>
        <taxon>Pseudomonadati</taxon>
        <taxon>Bacteroidota</taxon>
        <taxon>Bacteroidia</taxon>
        <taxon>Bacteroidales</taxon>
        <taxon>Prevotellaceae</taxon>
        <taxon>Segatella</taxon>
    </lineage>
</organism>
<keyword evidence="5" id="KW-1185">Reference proteome</keyword>
<dbReference type="InterPro" id="IPR050330">
    <property type="entry name" value="Bact_OuterMem_StrucFunc"/>
</dbReference>
<dbReference type="PANTHER" id="PTHR30329">
    <property type="entry name" value="STATOR ELEMENT OF FLAGELLAR MOTOR COMPLEX"/>
    <property type="match status" value="1"/>
</dbReference>
<dbReference type="SUPFAM" id="SSF103088">
    <property type="entry name" value="OmpA-like"/>
    <property type="match status" value="1"/>
</dbReference>
<evidence type="ECO:0000259" key="3">
    <source>
        <dbReference type="PROSITE" id="PS51123"/>
    </source>
</evidence>
<dbReference type="Gene3D" id="3.30.1330.60">
    <property type="entry name" value="OmpA-like domain"/>
    <property type="match status" value="1"/>
</dbReference>
<dbReference type="PROSITE" id="PS51123">
    <property type="entry name" value="OMPA_2"/>
    <property type="match status" value="1"/>
</dbReference>
<evidence type="ECO:0000313" key="4">
    <source>
        <dbReference type="EMBL" id="ERK38579.1"/>
    </source>
</evidence>
<evidence type="ECO:0000313" key="5">
    <source>
        <dbReference type="Proteomes" id="UP000016648"/>
    </source>
</evidence>
<evidence type="ECO:0000256" key="2">
    <source>
        <dbReference type="SAM" id="Coils"/>
    </source>
</evidence>
<dbReference type="PATRIC" id="fig|1115809.3.peg.2090"/>
<feature type="domain" description="OmpA-like" evidence="3">
    <location>
        <begin position="273"/>
        <end position="383"/>
    </location>
</feature>
<dbReference type="Proteomes" id="UP000016648">
    <property type="component" value="Unassembled WGS sequence"/>
</dbReference>
<dbReference type="EMBL" id="AWEY01000036">
    <property type="protein sequence ID" value="ERK38579.1"/>
    <property type="molecule type" value="Genomic_DNA"/>
</dbReference>
<comment type="caution">
    <text evidence="4">The sequence shown here is derived from an EMBL/GenBank/DDBJ whole genome shotgun (WGS) entry which is preliminary data.</text>
</comment>
<sequence length="383" mass="42156">MVLAFAGVSMCSFAQDADPVEKYSVATNSFWSNWFIQVGGDFNSWISDEEHGRGYDNGNHFGLFAGKRTSFGGALAIGKWFTPGLGLRTKLQAWDAKSVSSKNPETFKYWALNEQVMFNLSNLFCGYNPNRVWNLIPFVGAGVSRNMSDNCYAMMLGAGVQSSWRLSKHVNLYAEAGCNRLEQDFDGAETSLVKGKSSIVRRFKDKDYRLYAEIGLTFNLGKATWNKTPDVEAIKALSQSQIDALNAQLNDANAENARLKSMLANQKPAETQTVKEFASIPVSVFFNIGKDKVASKKDLVNVGAVAKYAKDNDCNVLVTGYCDSATGSVKFNQSLSERRANRVADELVKLGVDRDKIQTRANGGVADLSPVSFNRRATVEITK</sequence>
<dbReference type="AlphaFoldDB" id="U2P4F8"/>
<keyword evidence="1" id="KW-0472">Membrane</keyword>
<accession>U2P4F8</accession>
<dbReference type="GO" id="GO:0016020">
    <property type="term" value="C:membrane"/>
    <property type="evidence" value="ECO:0007669"/>
    <property type="project" value="UniProtKB-UniRule"/>
</dbReference>
<name>U2P4F8_9BACT</name>
<gene>
    <name evidence="4" type="ORF">HMPREF9135_2052</name>
</gene>
<dbReference type="CDD" id="cd07185">
    <property type="entry name" value="OmpA_C-like"/>
    <property type="match status" value="1"/>
</dbReference>
<dbReference type="InterPro" id="IPR036737">
    <property type="entry name" value="OmpA-like_sf"/>
</dbReference>
<protein>
    <submittedName>
        <fullName evidence="4">OmpA/MotB/Pal peptidoglycan-associating domain protein</fullName>
    </submittedName>
</protein>
<proteinExistence type="predicted"/>
<dbReference type="InterPro" id="IPR006665">
    <property type="entry name" value="OmpA-like"/>
</dbReference>
<dbReference type="PANTHER" id="PTHR30329:SF21">
    <property type="entry name" value="LIPOPROTEIN YIAD-RELATED"/>
    <property type="match status" value="1"/>
</dbReference>
<keyword evidence="2" id="KW-0175">Coiled coil</keyword>
<evidence type="ECO:0000256" key="1">
    <source>
        <dbReference type="PROSITE-ProRule" id="PRU00473"/>
    </source>
</evidence>
<feature type="coiled-coil region" evidence="2">
    <location>
        <begin position="235"/>
        <end position="262"/>
    </location>
</feature>
<dbReference type="Pfam" id="PF00691">
    <property type="entry name" value="OmpA"/>
    <property type="match status" value="1"/>
</dbReference>
<reference evidence="4 5" key="1">
    <citation type="submission" date="2013-08" db="EMBL/GenBank/DDBJ databases">
        <authorList>
            <person name="Durkin A.S."/>
            <person name="Haft D.R."/>
            <person name="McCorrison J."/>
            <person name="Torralba M."/>
            <person name="Gillis M."/>
            <person name="Haft D.H."/>
            <person name="Methe B."/>
            <person name="Sutton G."/>
            <person name="Nelson K.E."/>
        </authorList>
    </citation>
    <scope>NUCLEOTIDE SEQUENCE [LARGE SCALE GENOMIC DNA]</scope>
    <source>
        <strain evidence="4 5">F0067</strain>
    </source>
</reference>